<dbReference type="GO" id="GO:0071973">
    <property type="term" value="P:bacterial-type flagellum-dependent cell motility"/>
    <property type="evidence" value="ECO:0007669"/>
    <property type="project" value="InterPro"/>
</dbReference>
<dbReference type="GO" id="GO:0009279">
    <property type="term" value="C:cell outer membrane"/>
    <property type="evidence" value="ECO:0007669"/>
    <property type="project" value="UniProtKB-SubCell"/>
</dbReference>
<dbReference type="PRINTS" id="PR01008">
    <property type="entry name" value="FLGLRINGFLGH"/>
</dbReference>
<feature type="region of interest" description="Disordered" evidence="12">
    <location>
        <begin position="27"/>
        <end position="53"/>
    </location>
</feature>
<keyword evidence="5 11" id="KW-0732">Signal</keyword>
<dbReference type="InterPro" id="IPR000527">
    <property type="entry name" value="Flag_Lring"/>
</dbReference>
<comment type="similarity">
    <text evidence="3 11">Belongs to the FlgH family.</text>
</comment>
<evidence type="ECO:0000313" key="13">
    <source>
        <dbReference type="EMBL" id="ATG74961.1"/>
    </source>
</evidence>
<keyword evidence="8 11" id="KW-0975">Bacterial flagellum</keyword>
<evidence type="ECO:0000256" key="1">
    <source>
        <dbReference type="ARBA" id="ARBA00002591"/>
    </source>
</evidence>
<evidence type="ECO:0000256" key="5">
    <source>
        <dbReference type="ARBA" id="ARBA00022729"/>
    </source>
</evidence>
<evidence type="ECO:0000313" key="14">
    <source>
        <dbReference type="Proteomes" id="UP000217763"/>
    </source>
</evidence>
<evidence type="ECO:0000256" key="12">
    <source>
        <dbReference type="SAM" id="MobiDB-lite"/>
    </source>
</evidence>
<evidence type="ECO:0000256" key="4">
    <source>
        <dbReference type="ARBA" id="ARBA00011439"/>
    </source>
</evidence>
<evidence type="ECO:0000256" key="10">
    <source>
        <dbReference type="ARBA" id="ARBA00023288"/>
    </source>
</evidence>
<evidence type="ECO:0000256" key="2">
    <source>
        <dbReference type="ARBA" id="ARBA00004635"/>
    </source>
</evidence>
<keyword evidence="13" id="KW-0966">Cell projection</keyword>
<evidence type="ECO:0000256" key="6">
    <source>
        <dbReference type="ARBA" id="ARBA00023136"/>
    </source>
</evidence>
<evidence type="ECO:0000256" key="9">
    <source>
        <dbReference type="ARBA" id="ARBA00023237"/>
    </source>
</evidence>
<keyword evidence="6 11" id="KW-0472">Membrane</keyword>
<keyword evidence="9 11" id="KW-0998">Cell outer membrane</keyword>
<keyword evidence="13" id="KW-0969">Cilium</keyword>
<dbReference type="GO" id="GO:0009427">
    <property type="term" value="C:bacterial-type flagellum basal body, distal rod, L ring"/>
    <property type="evidence" value="ECO:0007669"/>
    <property type="project" value="InterPro"/>
</dbReference>
<proteinExistence type="inferred from homology"/>
<evidence type="ECO:0000256" key="7">
    <source>
        <dbReference type="ARBA" id="ARBA00023139"/>
    </source>
</evidence>
<dbReference type="OrthoDB" id="9789463at2"/>
<organism evidence="13 14">
    <name type="scientific">Zobellella denitrificans</name>
    <dbReference type="NCBI Taxonomy" id="347534"/>
    <lineage>
        <taxon>Bacteria</taxon>
        <taxon>Pseudomonadati</taxon>
        <taxon>Pseudomonadota</taxon>
        <taxon>Gammaproteobacteria</taxon>
        <taxon>Aeromonadales</taxon>
        <taxon>Aeromonadaceae</taxon>
        <taxon>Zobellella</taxon>
    </lineage>
</organism>
<comment type="function">
    <text evidence="1 11">Assembles around the rod to form the L-ring and probably protects the motor/basal body from shearing forces during rotation.</text>
</comment>
<dbReference type="PANTHER" id="PTHR34933">
    <property type="entry name" value="FLAGELLAR L-RING PROTEIN"/>
    <property type="match status" value="1"/>
</dbReference>
<dbReference type="AlphaFoldDB" id="A0A231MVK6"/>
<dbReference type="RefSeq" id="WP_094040712.1">
    <property type="nucleotide sequence ID" value="NZ_CP012621.1"/>
</dbReference>
<keyword evidence="14" id="KW-1185">Reference proteome</keyword>
<evidence type="ECO:0000256" key="3">
    <source>
        <dbReference type="ARBA" id="ARBA00006929"/>
    </source>
</evidence>
<dbReference type="EMBL" id="CP012621">
    <property type="protein sequence ID" value="ATG74961.1"/>
    <property type="molecule type" value="Genomic_DNA"/>
</dbReference>
<keyword evidence="10 11" id="KW-0449">Lipoprotein</keyword>
<accession>A0A231MVK6</accession>
<keyword evidence="13" id="KW-0282">Flagellum</keyword>
<gene>
    <name evidence="11 13" type="primary">flgH</name>
    <name evidence="13" type="ORF">AN401_14750</name>
</gene>
<dbReference type="NCBIfam" id="NF001304">
    <property type="entry name" value="PRK00249.1-4"/>
    <property type="match status" value="1"/>
</dbReference>
<keyword evidence="7" id="KW-0564">Palmitate</keyword>
<sequence length="224" mass="24748">MMKKLRHWLWAGLLGLAGCTTYELIPPEPGEEDWAPTLGQTSQAEPGRDGSAFSQNSMITLFQDRRAYRVGDILTITLEERTQSSKKADTSMGKNSGIDIPAPMVGRKLRTNLTLEGSVDRDFRGSASTSQQNTLSGSITVTVAEVLPNGVLRVRGEKWIRLNQGDEYVRLNGLVRVDDIDGQNRVSSQRLADARITYAGRGALADTNQAGWLTRFFNSSWFPL</sequence>
<evidence type="ECO:0000256" key="8">
    <source>
        <dbReference type="ARBA" id="ARBA00023143"/>
    </source>
</evidence>
<dbReference type="PROSITE" id="PS51257">
    <property type="entry name" value="PROKAR_LIPOPROTEIN"/>
    <property type="match status" value="1"/>
</dbReference>
<reference evidence="14" key="1">
    <citation type="submission" date="2015-09" db="EMBL/GenBank/DDBJ databases">
        <authorList>
            <person name="Shao Z."/>
            <person name="Wang L."/>
        </authorList>
    </citation>
    <scope>NUCLEOTIDE SEQUENCE [LARGE SCALE GENOMIC DNA]</scope>
    <source>
        <strain evidence="14">F13-1</strain>
    </source>
</reference>
<comment type="subunit">
    <text evidence="4 11">The basal body constitutes a major portion of the flagellar organelle and consists of four rings (L,P,S, and M) mounted on a central rod.</text>
</comment>
<evidence type="ECO:0000256" key="11">
    <source>
        <dbReference type="HAMAP-Rule" id="MF_00415"/>
    </source>
</evidence>
<dbReference type="Pfam" id="PF02107">
    <property type="entry name" value="FlgH"/>
    <property type="match status" value="1"/>
</dbReference>
<comment type="subcellular location">
    <subcellularLocation>
        <location evidence="11">Cell outer membrane</location>
        <topology evidence="11">Lipid-anchor</topology>
    </subcellularLocation>
    <subcellularLocation>
        <location evidence="11">Bacterial flagellum basal body</location>
    </subcellularLocation>
    <subcellularLocation>
        <location evidence="2">Membrane</location>
        <topology evidence="2">Lipid-anchor</topology>
    </subcellularLocation>
</comment>
<dbReference type="GO" id="GO:0003774">
    <property type="term" value="F:cytoskeletal motor activity"/>
    <property type="evidence" value="ECO:0007669"/>
    <property type="project" value="InterPro"/>
</dbReference>
<dbReference type="Proteomes" id="UP000217763">
    <property type="component" value="Chromosome"/>
</dbReference>
<name>A0A231MVK6_9GAMM</name>
<dbReference type="PANTHER" id="PTHR34933:SF1">
    <property type="entry name" value="FLAGELLAR L-RING PROTEIN"/>
    <property type="match status" value="1"/>
</dbReference>
<dbReference type="KEGG" id="zdf:AN401_14750"/>
<feature type="region of interest" description="Disordered" evidence="12">
    <location>
        <begin position="82"/>
        <end position="101"/>
    </location>
</feature>
<dbReference type="HAMAP" id="MF_00415">
    <property type="entry name" value="FlgH"/>
    <property type="match status" value="1"/>
</dbReference>
<protein>
    <recommendedName>
        <fullName evidence="11">Flagellar L-ring protein</fullName>
    </recommendedName>
    <alternativeName>
        <fullName evidence="11">Basal body L-ring protein</fullName>
    </alternativeName>
</protein>